<evidence type="ECO:0000313" key="5">
    <source>
        <dbReference type="Proteomes" id="UP000238479"/>
    </source>
</evidence>
<keyword evidence="3" id="KW-0472">Membrane</keyword>
<dbReference type="Gene3D" id="2.60.120.10">
    <property type="entry name" value="Jelly Rolls"/>
    <property type="match status" value="1"/>
</dbReference>
<dbReference type="PANTHER" id="PTHR45651:SF68">
    <property type="entry name" value="ION TRANSPORT DOMAIN-CONTAINING PROTEIN"/>
    <property type="match status" value="1"/>
</dbReference>
<dbReference type="SUPFAM" id="SSF81324">
    <property type="entry name" value="Voltage-gated potassium channels"/>
    <property type="match status" value="1"/>
</dbReference>
<keyword evidence="1" id="KW-0406">Ion transport</keyword>
<dbReference type="EMBL" id="PDCK01000044">
    <property type="protein sequence ID" value="PRQ23691.1"/>
    <property type="molecule type" value="Genomic_DNA"/>
</dbReference>
<evidence type="ECO:0000256" key="3">
    <source>
        <dbReference type="SAM" id="Phobius"/>
    </source>
</evidence>
<keyword evidence="3" id="KW-0812">Transmembrane</keyword>
<dbReference type="STRING" id="74649.A0A2P6PP43"/>
<dbReference type="Proteomes" id="UP000238479">
    <property type="component" value="Chromosome 6"/>
</dbReference>
<keyword evidence="1" id="KW-0813">Transport</keyword>
<dbReference type="InterPro" id="IPR014710">
    <property type="entry name" value="RmlC-like_jellyroll"/>
</dbReference>
<evidence type="ECO:0000313" key="4">
    <source>
        <dbReference type="EMBL" id="PRQ23691.1"/>
    </source>
</evidence>
<reference evidence="4 5" key="1">
    <citation type="journal article" date="2018" name="Nat. Genet.">
        <title>The Rosa genome provides new insights in the design of modern roses.</title>
        <authorList>
            <person name="Bendahmane M."/>
        </authorList>
    </citation>
    <scope>NUCLEOTIDE SEQUENCE [LARGE SCALE GENOMIC DNA]</scope>
    <source>
        <strain evidence="5">cv. Old Blush</strain>
    </source>
</reference>
<protein>
    <submittedName>
        <fullName evidence="4">Putative potassium channel, voltage-dependent, EAG</fullName>
    </submittedName>
</protein>
<sequence length="373" mass="43587">MGRSYWHTMALTKGMILVEDALAMIKLIWQVWSHILVNFLAVLPIPQVVILIFLDSSSLNEMKFLAFLALLQYVPRTLRIYLLCTDLNKTPMRETEVWILFKGAFSFFLYILASHVFGAFWYFLAIQRVISSWQYACRRENGSEPTTFYCNDSSIRNITILDDVCSVNNSRHTQSFDYGMFSDAVQHSVLESTNLPKKFLHCFWWGLRNLSSLGQNLETSIYTWENIFVVFISITGLLLVLLYLTTNLKVCMQLVTRSSEKVKIIRQMKMKDLEVQIWLSENDIPKNMKTLIMQNVHKQLEQNKDVHVGNILSILPLEQKRFIKRHLCLPMLKKVPMLRVMDEEVLKAIFDNLKPVRYTEDTNIVVRGSRLLR</sequence>
<feature type="transmembrane region" description="Helical" evidence="3">
    <location>
        <begin position="227"/>
        <end position="244"/>
    </location>
</feature>
<dbReference type="AlphaFoldDB" id="A0A2P6PP43"/>
<proteinExistence type="predicted"/>
<dbReference type="GO" id="GO:0034220">
    <property type="term" value="P:monoatomic ion transmembrane transport"/>
    <property type="evidence" value="ECO:0007669"/>
    <property type="project" value="UniProtKB-KW"/>
</dbReference>
<keyword evidence="5" id="KW-1185">Reference proteome</keyword>
<feature type="transmembrane region" description="Helical" evidence="3">
    <location>
        <begin position="31"/>
        <end position="52"/>
    </location>
</feature>
<accession>A0A2P6PP43</accession>
<dbReference type="InterPro" id="IPR018490">
    <property type="entry name" value="cNMP-bd_dom_sf"/>
</dbReference>
<gene>
    <name evidence="4" type="ORF">RchiOBHm_Chr6g0264161</name>
</gene>
<keyword evidence="2 4" id="KW-0407">Ion channel</keyword>
<dbReference type="PANTHER" id="PTHR45651">
    <property type="entry name" value="CYCLIC NUCLEOTIDE-GATED ION CHANNEL 15-RELATED-RELATED"/>
    <property type="match status" value="1"/>
</dbReference>
<keyword evidence="1" id="KW-1071">Ligand-gated ion channel</keyword>
<dbReference type="SUPFAM" id="SSF51206">
    <property type="entry name" value="cAMP-binding domain-like"/>
    <property type="match status" value="1"/>
</dbReference>
<organism evidence="4 5">
    <name type="scientific">Rosa chinensis</name>
    <name type="common">China rose</name>
    <dbReference type="NCBI Taxonomy" id="74649"/>
    <lineage>
        <taxon>Eukaryota</taxon>
        <taxon>Viridiplantae</taxon>
        <taxon>Streptophyta</taxon>
        <taxon>Embryophyta</taxon>
        <taxon>Tracheophyta</taxon>
        <taxon>Spermatophyta</taxon>
        <taxon>Magnoliopsida</taxon>
        <taxon>eudicotyledons</taxon>
        <taxon>Gunneridae</taxon>
        <taxon>Pentapetalae</taxon>
        <taxon>rosids</taxon>
        <taxon>fabids</taxon>
        <taxon>Rosales</taxon>
        <taxon>Rosaceae</taxon>
        <taxon>Rosoideae</taxon>
        <taxon>Rosoideae incertae sedis</taxon>
        <taxon>Rosa</taxon>
    </lineage>
</organism>
<evidence type="ECO:0000256" key="2">
    <source>
        <dbReference type="ARBA" id="ARBA00023303"/>
    </source>
</evidence>
<comment type="caution">
    <text evidence="4">The sequence shown here is derived from an EMBL/GenBank/DDBJ whole genome shotgun (WGS) entry which is preliminary data.</text>
</comment>
<keyword evidence="3" id="KW-1133">Transmembrane helix</keyword>
<evidence type="ECO:0000256" key="1">
    <source>
        <dbReference type="ARBA" id="ARBA00023286"/>
    </source>
</evidence>
<dbReference type="GO" id="GO:0016020">
    <property type="term" value="C:membrane"/>
    <property type="evidence" value="ECO:0007669"/>
    <property type="project" value="UniProtKB-SubCell"/>
</dbReference>
<dbReference type="Gramene" id="PRQ23691">
    <property type="protein sequence ID" value="PRQ23691"/>
    <property type="gene ID" value="RchiOBHm_Chr6g0264161"/>
</dbReference>
<feature type="transmembrane region" description="Helical" evidence="3">
    <location>
        <begin position="103"/>
        <end position="124"/>
    </location>
</feature>
<feature type="transmembrane region" description="Helical" evidence="3">
    <location>
        <begin position="64"/>
        <end position="83"/>
    </location>
</feature>
<name>A0A2P6PP43_ROSCH</name>